<dbReference type="InterPro" id="IPR035925">
    <property type="entry name" value="BSD_dom_sf"/>
</dbReference>
<comment type="caution">
    <text evidence="3">The sequence shown here is derived from an EMBL/GenBank/DDBJ whole genome shotgun (WGS) entry which is preliminary data.</text>
</comment>
<dbReference type="SUPFAM" id="SSF140383">
    <property type="entry name" value="BSD domain-like"/>
    <property type="match status" value="1"/>
</dbReference>
<protein>
    <submittedName>
        <fullName evidence="3">BSD domain protein</fullName>
    </submittedName>
</protein>
<dbReference type="Proteomes" id="UP000321518">
    <property type="component" value="Unassembled WGS sequence"/>
</dbReference>
<dbReference type="PROSITE" id="PS50858">
    <property type="entry name" value="BSD"/>
    <property type="match status" value="1"/>
</dbReference>
<feature type="compositionally biased region" description="Acidic residues" evidence="1">
    <location>
        <begin position="396"/>
        <end position="411"/>
    </location>
</feature>
<dbReference type="EMBL" id="BJWK01000007">
    <property type="protein sequence ID" value="GEM09003.1"/>
    <property type="molecule type" value="Genomic_DNA"/>
</dbReference>
<dbReference type="PANTHER" id="PTHR16019">
    <property type="entry name" value="SYNAPSE-ASSOCIATED PROTEIN"/>
    <property type="match status" value="1"/>
</dbReference>
<feature type="compositionally biased region" description="Acidic residues" evidence="1">
    <location>
        <begin position="505"/>
        <end position="518"/>
    </location>
</feature>
<accession>A0A511KF44</accession>
<evidence type="ECO:0000256" key="1">
    <source>
        <dbReference type="SAM" id="MobiDB-lite"/>
    </source>
</evidence>
<dbReference type="AlphaFoldDB" id="A0A511KF44"/>
<dbReference type="InterPro" id="IPR005607">
    <property type="entry name" value="BSD_dom"/>
</dbReference>
<dbReference type="Gene3D" id="1.10.3970.10">
    <property type="entry name" value="BSD domain"/>
    <property type="match status" value="1"/>
</dbReference>
<evidence type="ECO:0000313" key="3">
    <source>
        <dbReference type="EMBL" id="GEM09003.1"/>
    </source>
</evidence>
<feature type="compositionally biased region" description="Low complexity" evidence="1">
    <location>
        <begin position="15"/>
        <end position="45"/>
    </location>
</feature>
<dbReference type="InterPro" id="IPR051494">
    <property type="entry name" value="BSD_domain-containing"/>
</dbReference>
<feature type="compositionally biased region" description="Polar residues" evidence="1">
    <location>
        <begin position="471"/>
        <end position="490"/>
    </location>
</feature>
<feature type="compositionally biased region" description="Basic and acidic residues" evidence="1">
    <location>
        <begin position="141"/>
        <end position="156"/>
    </location>
</feature>
<dbReference type="SMART" id="SM00751">
    <property type="entry name" value="BSD"/>
    <property type="match status" value="1"/>
</dbReference>
<feature type="compositionally biased region" description="Low complexity" evidence="1">
    <location>
        <begin position="412"/>
        <end position="451"/>
    </location>
</feature>
<dbReference type="Pfam" id="PF11574">
    <property type="entry name" value="Rpf1_C"/>
    <property type="match status" value="1"/>
</dbReference>
<evidence type="ECO:0000259" key="2">
    <source>
        <dbReference type="PROSITE" id="PS50858"/>
    </source>
</evidence>
<feature type="region of interest" description="Disordered" evidence="1">
    <location>
        <begin position="141"/>
        <end position="170"/>
    </location>
</feature>
<dbReference type="Pfam" id="PF03909">
    <property type="entry name" value="BSD"/>
    <property type="match status" value="1"/>
</dbReference>
<proteinExistence type="predicted"/>
<sequence>MEYATPSLGSLGGFAATPISTPSRSSTPTPTSTPAQPSPSSATTPESQGLEKEVASVVAGFGSFWGRVKKQGTAALQTAEKQYEAARADFTPLLSQARSQLDHLSEQTRAELQRLSEVPAPTGGSGVVIGADGVPVVLDEDQPKVDKGKGVDREGEGEGVPAAEGDAQHQQTPAAAASAWMARFGSSLASNPNVKDLSRNLSSLQSNLSSNLHQIQSQLSHIDLAEGQKVAEGYLHKGEAWFHEFSTEVGKLAKDAVKVVPPTTAGAAGGPATGRTSLEGATMNRGDLVLYKLRTDPALFLLDPAQPPADSAAPDLGGPFASYLSALASAGGFDSPSFRSQIDAELSEAGEPLRKTAEELVPGHLSEEAFWSRYFFRKARIEEEEEKRKKVLQVAEQDEDDFSWDMDDEETASSAASPRLASASSTFPAAAQPASLTATATTASAAPDAATPAPPTPAVHETPVAAEPSPRASSDGTSSYDVVSAKSGNPSGDEAAKGAAVAEKEEVEEEDDEESDWE</sequence>
<name>A0A511KF44_RHOTO</name>
<dbReference type="GO" id="GO:0005737">
    <property type="term" value="C:cytoplasm"/>
    <property type="evidence" value="ECO:0007669"/>
    <property type="project" value="TreeGrafter"/>
</dbReference>
<evidence type="ECO:0000313" key="4">
    <source>
        <dbReference type="Proteomes" id="UP000321518"/>
    </source>
</evidence>
<feature type="region of interest" description="Disordered" evidence="1">
    <location>
        <begin position="1"/>
        <end position="53"/>
    </location>
</feature>
<gene>
    <name evidence="3" type="ORF">Rt10032_c07g3020</name>
</gene>
<organism evidence="3 4">
    <name type="scientific">Rhodotorula toruloides</name>
    <name type="common">Yeast</name>
    <name type="synonym">Rhodosporidium toruloides</name>
    <dbReference type="NCBI Taxonomy" id="5286"/>
    <lineage>
        <taxon>Eukaryota</taxon>
        <taxon>Fungi</taxon>
        <taxon>Dikarya</taxon>
        <taxon>Basidiomycota</taxon>
        <taxon>Pucciniomycotina</taxon>
        <taxon>Microbotryomycetes</taxon>
        <taxon>Sporidiobolales</taxon>
        <taxon>Sporidiobolaceae</taxon>
        <taxon>Rhodotorula</taxon>
    </lineage>
</organism>
<dbReference type="OrthoDB" id="73788at2759"/>
<reference evidence="3 4" key="1">
    <citation type="submission" date="2019-07" db="EMBL/GenBank/DDBJ databases">
        <title>Rhodotorula toruloides NBRC10032 genome sequencing.</title>
        <authorList>
            <person name="Shida Y."/>
            <person name="Takaku H."/>
            <person name="Ogasawara W."/>
            <person name="Mori K."/>
        </authorList>
    </citation>
    <scope>NUCLEOTIDE SEQUENCE [LARGE SCALE GENOMIC DNA]</scope>
    <source>
        <strain evidence="3 4">NBRC10032</strain>
    </source>
</reference>
<dbReference type="InterPro" id="IPR021630">
    <property type="entry name" value="Rpf1_C"/>
</dbReference>
<feature type="compositionally biased region" description="Low complexity" evidence="1">
    <location>
        <begin position="491"/>
        <end position="501"/>
    </location>
</feature>
<dbReference type="PANTHER" id="PTHR16019:SF5">
    <property type="entry name" value="BSD DOMAIN-CONTAINING PROTEIN 1"/>
    <property type="match status" value="1"/>
</dbReference>
<feature type="region of interest" description="Disordered" evidence="1">
    <location>
        <begin position="386"/>
        <end position="518"/>
    </location>
</feature>
<feature type="domain" description="BSD" evidence="2">
    <location>
        <begin position="339"/>
        <end position="382"/>
    </location>
</feature>